<keyword evidence="4 8" id="KW-0276">Fatty acid metabolism</keyword>
<evidence type="ECO:0000256" key="4">
    <source>
        <dbReference type="ARBA" id="ARBA00022832"/>
    </source>
</evidence>
<dbReference type="HAMAP" id="MF_00101">
    <property type="entry name" value="AcpS"/>
    <property type="match status" value="1"/>
</dbReference>
<accession>A0A7W8DIV5</accession>
<dbReference type="EMBL" id="JACHIG010000001">
    <property type="protein sequence ID" value="MBB5031370.1"/>
    <property type="molecule type" value="Genomic_DNA"/>
</dbReference>
<name>A0A7W8DIV5_9BACT</name>
<keyword evidence="7 8" id="KW-0275">Fatty acid biosynthesis</keyword>
<evidence type="ECO:0000256" key="5">
    <source>
        <dbReference type="ARBA" id="ARBA00022842"/>
    </source>
</evidence>
<keyword evidence="2 8" id="KW-0808">Transferase</keyword>
<dbReference type="EC" id="2.7.8.7" evidence="8"/>
<dbReference type="RefSeq" id="WP_184338299.1">
    <property type="nucleotide sequence ID" value="NZ_JACHIG010000001.1"/>
</dbReference>
<dbReference type="NCBIfam" id="TIGR00556">
    <property type="entry name" value="pantethn_trn"/>
    <property type="match status" value="1"/>
</dbReference>
<dbReference type="Pfam" id="PF01648">
    <property type="entry name" value="ACPS"/>
    <property type="match status" value="1"/>
</dbReference>
<organism evidence="10 11">
    <name type="scientific">Prosthecobacter vanneervenii</name>
    <dbReference type="NCBI Taxonomy" id="48466"/>
    <lineage>
        <taxon>Bacteria</taxon>
        <taxon>Pseudomonadati</taxon>
        <taxon>Verrucomicrobiota</taxon>
        <taxon>Verrucomicrobiia</taxon>
        <taxon>Verrucomicrobiales</taxon>
        <taxon>Verrucomicrobiaceae</taxon>
        <taxon>Prosthecobacter</taxon>
    </lineage>
</organism>
<keyword evidence="3 8" id="KW-0479">Metal-binding</keyword>
<dbReference type="Gene3D" id="3.90.470.20">
    <property type="entry name" value="4'-phosphopantetheinyl transferase domain"/>
    <property type="match status" value="1"/>
</dbReference>
<dbReference type="InterPro" id="IPR037143">
    <property type="entry name" value="4-PPantetheinyl_Trfase_dom_sf"/>
</dbReference>
<keyword evidence="5 8" id="KW-0460">Magnesium</keyword>
<comment type="cofactor">
    <cofactor evidence="8">
        <name>Mg(2+)</name>
        <dbReference type="ChEBI" id="CHEBI:18420"/>
    </cofactor>
</comment>
<dbReference type="InterPro" id="IPR004568">
    <property type="entry name" value="Ppantetheine-prot_Trfase_dom"/>
</dbReference>
<dbReference type="Proteomes" id="UP000590740">
    <property type="component" value="Unassembled WGS sequence"/>
</dbReference>
<dbReference type="InterPro" id="IPR008278">
    <property type="entry name" value="4-PPantetheinyl_Trfase_dom"/>
</dbReference>
<evidence type="ECO:0000256" key="3">
    <source>
        <dbReference type="ARBA" id="ARBA00022723"/>
    </source>
</evidence>
<evidence type="ECO:0000256" key="6">
    <source>
        <dbReference type="ARBA" id="ARBA00023098"/>
    </source>
</evidence>
<proteinExistence type="inferred from homology"/>
<comment type="catalytic activity">
    <reaction evidence="8">
        <text>apo-[ACP] + CoA = holo-[ACP] + adenosine 3',5'-bisphosphate + H(+)</text>
        <dbReference type="Rhea" id="RHEA:12068"/>
        <dbReference type="Rhea" id="RHEA-COMP:9685"/>
        <dbReference type="Rhea" id="RHEA-COMP:9690"/>
        <dbReference type="ChEBI" id="CHEBI:15378"/>
        <dbReference type="ChEBI" id="CHEBI:29999"/>
        <dbReference type="ChEBI" id="CHEBI:57287"/>
        <dbReference type="ChEBI" id="CHEBI:58343"/>
        <dbReference type="ChEBI" id="CHEBI:64479"/>
        <dbReference type="EC" id="2.7.8.7"/>
    </reaction>
</comment>
<evidence type="ECO:0000256" key="2">
    <source>
        <dbReference type="ARBA" id="ARBA00022679"/>
    </source>
</evidence>
<dbReference type="SUPFAM" id="SSF56214">
    <property type="entry name" value="4'-phosphopantetheinyl transferase"/>
    <property type="match status" value="1"/>
</dbReference>
<dbReference type="GO" id="GO:0005737">
    <property type="term" value="C:cytoplasm"/>
    <property type="evidence" value="ECO:0007669"/>
    <property type="project" value="UniProtKB-SubCell"/>
</dbReference>
<reference evidence="10 11" key="1">
    <citation type="submission" date="2020-08" db="EMBL/GenBank/DDBJ databases">
        <title>Genomic Encyclopedia of Type Strains, Phase IV (KMG-IV): sequencing the most valuable type-strain genomes for metagenomic binning, comparative biology and taxonomic classification.</title>
        <authorList>
            <person name="Goeker M."/>
        </authorList>
    </citation>
    <scope>NUCLEOTIDE SEQUENCE [LARGE SCALE GENOMIC DNA]</scope>
    <source>
        <strain evidence="10 11">DSM 12252</strain>
    </source>
</reference>
<feature type="binding site" evidence="8">
    <location>
        <position position="9"/>
    </location>
    <ligand>
        <name>Mg(2+)</name>
        <dbReference type="ChEBI" id="CHEBI:18420"/>
    </ligand>
</feature>
<dbReference type="NCBIfam" id="TIGR00516">
    <property type="entry name" value="acpS"/>
    <property type="match status" value="1"/>
</dbReference>
<comment type="subcellular location">
    <subcellularLocation>
        <location evidence="8">Cytoplasm</location>
    </subcellularLocation>
</comment>
<dbReference type="AlphaFoldDB" id="A0A7W8DIV5"/>
<sequence>MKVTGIGIDLVEVSRIREMLERHGQRFKERTFTAGEIAYCDACAEPAMHYAARFAAKEAVAKALGTGIWAEGVNWTDIEVVREASGKPGIVLHGAAKQHAGQAGCLVSLTHTKDLAMAQVLMEKAE</sequence>
<comment type="caution">
    <text evidence="10">The sequence shown here is derived from an EMBL/GenBank/DDBJ whole genome shotgun (WGS) entry which is preliminary data.</text>
</comment>
<dbReference type="GO" id="GO:0006633">
    <property type="term" value="P:fatty acid biosynthetic process"/>
    <property type="evidence" value="ECO:0007669"/>
    <property type="project" value="UniProtKB-UniRule"/>
</dbReference>
<protein>
    <recommendedName>
        <fullName evidence="8">Holo-[acyl-carrier-protein] synthase</fullName>
        <shortName evidence="8">Holo-ACP synthase</shortName>
        <ecNumber evidence="8">2.7.8.7</ecNumber>
    </recommendedName>
    <alternativeName>
        <fullName evidence="8">4'-phosphopantetheinyl transferase AcpS</fullName>
    </alternativeName>
</protein>
<keyword evidence="1 8" id="KW-0444">Lipid biosynthesis</keyword>
<feature type="domain" description="4'-phosphopantetheinyl transferase" evidence="9">
    <location>
        <begin position="5"/>
        <end position="106"/>
    </location>
</feature>
<keyword evidence="8" id="KW-0963">Cytoplasm</keyword>
<dbReference type="InterPro" id="IPR002582">
    <property type="entry name" value="ACPS"/>
</dbReference>
<gene>
    <name evidence="8" type="primary">acpS</name>
    <name evidence="10" type="ORF">HNQ65_000924</name>
</gene>
<evidence type="ECO:0000256" key="1">
    <source>
        <dbReference type="ARBA" id="ARBA00022516"/>
    </source>
</evidence>
<comment type="similarity">
    <text evidence="8">Belongs to the P-Pant transferase superfamily. AcpS family.</text>
</comment>
<dbReference type="GO" id="GO:0000287">
    <property type="term" value="F:magnesium ion binding"/>
    <property type="evidence" value="ECO:0007669"/>
    <property type="project" value="UniProtKB-UniRule"/>
</dbReference>
<comment type="function">
    <text evidence="8">Transfers the 4'-phosphopantetheine moiety from coenzyme A to a Ser of acyl-carrier-protein.</text>
</comment>
<evidence type="ECO:0000256" key="7">
    <source>
        <dbReference type="ARBA" id="ARBA00023160"/>
    </source>
</evidence>
<evidence type="ECO:0000259" key="9">
    <source>
        <dbReference type="Pfam" id="PF01648"/>
    </source>
</evidence>
<keyword evidence="11" id="KW-1185">Reference proteome</keyword>
<feature type="binding site" evidence="8">
    <location>
        <position position="58"/>
    </location>
    <ligand>
        <name>Mg(2+)</name>
        <dbReference type="ChEBI" id="CHEBI:18420"/>
    </ligand>
</feature>
<dbReference type="GO" id="GO:0008897">
    <property type="term" value="F:holo-[acyl-carrier-protein] synthase activity"/>
    <property type="evidence" value="ECO:0007669"/>
    <property type="project" value="UniProtKB-UniRule"/>
</dbReference>
<evidence type="ECO:0000313" key="11">
    <source>
        <dbReference type="Proteomes" id="UP000590740"/>
    </source>
</evidence>
<evidence type="ECO:0000256" key="8">
    <source>
        <dbReference type="HAMAP-Rule" id="MF_00101"/>
    </source>
</evidence>
<keyword evidence="6 8" id="KW-0443">Lipid metabolism</keyword>
<evidence type="ECO:0000313" key="10">
    <source>
        <dbReference type="EMBL" id="MBB5031370.1"/>
    </source>
</evidence>